<dbReference type="EMBL" id="FOVH01000004">
    <property type="protein sequence ID" value="SFO24289.1"/>
    <property type="molecule type" value="Genomic_DNA"/>
</dbReference>
<dbReference type="InterPro" id="IPR012296">
    <property type="entry name" value="Nuclease_put_TT1808"/>
</dbReference>
<proteinExistence type="predicted"/>
<gene>
    <name evidence="2" type="ORF">SAMN04489713_104666</name>
</gene>
<dbReference type="InterPro" id="IPR008538">
    <property type="entry name" value="Uma2"/>
</dbReference>
<dbReference type="GO" id="GO:0004519">
    <property type="term" value="F:endonuclease activity"/>
    <property type="evidence" value="ECO:0007669"/>
    <property type="project" value="UniProtKB-KW"/>
</dbReference>
<protein>
    <submittedName>
        <fullName evidence="2">Endonuclease, Uma2 family (Restriction endonuclease fold)</fullName>
    </submittedName>
</protein>
<keyword evidence="3" id="KW-1185">Reference proteome</keyword>
<accession>A0A1I5FL00</accession>
<dbReference type="CDD" id="cd06260">
    <property type="entry name" value="DUF820-like"/>
    <property type="match status" value="1"/>
</dbReference>
<dbReference type="AlphaFoldDB" id="A0A1I5FL00"/>
<dbReference type="Pfam" id="PF05685">
    <property type="entry name" value="Uma2"/>
    <property type="match status" value="1"/>
</dbReference>
<reference evidence="2 3" key="1">
    <citation type="submission" date="2016-10" db="EMBL/GenBank/DDBJ databases">
        <authorList>
            <person name="de Groot N.N."/>
        </authorList>
    </citation>
    <scope>NUCLEOTIDE SEQUENCE [LARGE SCALE GENOMIC DNA]</scope>
    <source>
        <strain evidence="2 3">DSM 43067</strain>
    </source>
</reference>
<evidence type="ECO:0000313" key="3">
    <source>
        <dbReference type="Proteomes" id="UP000183413"/>
    </source>
</evidence>
<keyword evidence="2" id="KW-0540">Nuclease</keyword>
<evidence type="ECO:0000313" key="2">
    <source>
        <dbReference type="EMBL" id="SFO24289.1"/>
    </source>
</evidence>
<dbReference type="SUPFAM" id="SSF52980">
    <property type="entry name" value="Restriction endonuclease-like"/>
    <property type="match status" value="1"/>
</dbReference>
<organism evidence="2 3">
    <name type="scientific">Actinomadura madurae</name>
    <dbReference type="NCBI Taxonomy" id="1993"/>
    <lineage>
        <taxon>Bacteria</taxon>
        <taxon>Bacillati</taxon>
        <taxon>Actinomycetota</taxon>
        <taxon>Actinomycetes</taxon>
        <taxon>Streptosporangiales</taxon>
        <taxon>Thermomonosporaceae</taxon>
        <taxon>Actinomadura</taxon>
    </lineage>
</organism>
<dbReference type="eggNOG" id="COG4636">
    <property type="taxonomic scope" value="Bacteria"/>
</dbReference>
<feature type="domain" description="Putative restriction endonuclease" evidence="1">
    <location>
        <begin position="18"/>
        <end position="194"/>
    </location>
</feature>
<dbReference type="InterPro" id="IPR011335">
    <property type="entry name" value="Restrct_endonuc-II-like"/>
</dbReference>
<keyword evidence="2" id="KW-0255">Endonuclease</keyword>
<dbReference type="Proteomes" id="UP000183413">
    <property type="component" value="Unassembled WGS sequence"/>
</dbReference>
<dbReference type="RefSeq" id="WP_075021313.1">
    <property type="nucleotide sequence ID" value="NZ_FOVH01000004.1"/>
</dbReference>
<evidence type="ECO:0000259" key="1">
    <source>
        <dbReference type="Pfam" id="PF05685"/>
    </source>
</evidence>
<name>A0A1I5FL00_9ACTN</name>
<sequence>MPLPVWATDPSSLSITEEEYEALPSEVCKSIEVVNGSVVFCESPSLEHQVVSRNLTFALLAARPPSPCINVVQDLDMRYRYSNPHASQRRDRKRFTVRRPDISVLHCIDRGAKLWSDDVITAVEITSSDDDSDFTDKRAEYALQRIPAYLIVVMDDGRIGAIEEHRLDWSGRNYQLVAVHRGSLETELPEGMKLNVSFSELESV</sequence>
<dbReference type="InParanoid" id="A0A1I5FL00"/>
<keyword evidence="2" id="KW-0378">Hydrolase</keyword>
<dbReference type="Gene3D" id="3.90.1570.10">
    <property type="entry name" value="tt1808, chain A"/>
    <property type="match status" value="1"/>
</dbReference>
<dbReference type="STRING" id="1993.SAMN04489713_104666"/>